<keyword evidence="1" id="KW-0732">Signal</keyword>
<dbReference type="PROSITE" id="PS50287">
    <property type="entry name" value="SRCR_2"/>
    <property type="match status" value="1"/>
</dbReference>
<dbReference type="EnsemblMetazoa" id="G19098.1">
    <property type="protein sequence ID" value="G19098.1:cds"/>
    <property type="gene ID" value="G19098"/>
</dbReference>
<evidence type="ECO:0000256" key="4">
    <source>
        <dbReference type="ARBA" id="ARBA00023180"/>
    </source>
</evidence>
<dbReference type="SUPFAM" id="SSF56487">
    <property type="entry name" value="SRCR-like"/>
    <property type="match status" value="1"/>
</dbReference>
<reference evidence="7" key="1">
    <citation type="submission" date="2022-08" db="UniProtKB">
        <authorList>
            <consortium name="EnsemblMetazoa"/>
        </authorList>
    </citation>
    <scope>IDENTIFICATION</scope>
    <source>
        <strain evidence="7">05x7-T-G4-1.051#20</strain>
    </source>
</reference>
<dbReference type="GO" id="GO:0045217">
    <property type="term" value="P:cell-cell junction maintenance"/>
    <property type="evidence" value="ECO:0007669"/>
    <property type="project" value="TreeGrafter"/>
</dbReference>
<dbReference type="InterPro" id="IPR036772">
    <property type="entry name" value="SRCR-like_dom_sf"/>
</dbReference>
<evidence type="ECO:0000256" key="5">
    <source>
        <dbReference type="PROSITE-ProRule" id="PRU00196"/>
    </source>
</evidence>
<keyword evidence="3 5" id="KW-1015">Disulfide bond</keyword>
<dbReference type="AlphaFoldDB" id="A0A8W8JG70"/>
<evidence type="ECO:0000256" key="2">
    <source>
        <dbReference type="ARBA" id="ARBA00022737"/>
    </source>
</evidence>
<dbReference type="PANTHER" id="PTHR47653:SF1">
    <property type="entry name" value="DELETED IN MALIGNANT BRAIN TUMORS 1 PROTEIN"/>
    <property type="match status" value="1"/>
</dbReference>
<sequence>MKYASIGLVAGGHSGEGCVEVLYNNTLGTVCSDQWDDNDAQVVCRMLGYSGISMAANAYFEMGSGPIWMDNFQCEDHETSFTKCSFNAYGVNNCVHEKDAVVMCNV</sequence>
<protein>
    <recommendedName>
        <fullName evidence="6">SRCR domain-containing protein</fullName>
    </recommendedName>
</protein>
<evidence type="ECO:0000313" key="8">
    <source>
        <dbReference type="Proteomes" id="UP000005408"/>
    </source>
</evidence>
<feature type="domain" description="SRCR" evidence="6">
    <location>
        <begin position="6"/>
        <end position="105"/>
    </location>
</feature>
<name>A0A8W8JG70_MAGGI</name>
<evidence type="ECO:0000259" key="6">
    <source>
        <dbReference type="PROSITE" id="PS50287"/>
    </source>
</evidence>
<dbReference type="Proteomes" id="UP000005408">
    <property type="component" value="Unassembled WGS sequence"/>
</dbReference>
<dbReference type="FunFam" id="3.10.250.10:FF:000011">
    <property type="entry name" value="Scavenger receptor class A member 5"/>
    <property type="match status" value="1"/>
</dbReference>
<keyword evidence="8" id="KW-1185">Reference proteome</keyword>
<dbReference type="InterPro" id="IPR053243">
    <property type="entry name" value="SJ_maturation_regulator"/>
</dbReference>
<dbReference type="Pfam" id="PF00530">
    <property type="entry name" value="SRCR"/>
    <property type="match status" value="1"/>
</dbReference>
<comment type="caution">
    <text evidence="5">Lacks conserved residue(s) required for the propagation of feature annotation.</text>
</comment>
<evidence type="ECO:0000256" key="3">
    <source>
        <dbReference type="ARBA" id="ARBA00023157"/>
    </source>
</evidence>
<dbReference type="GO" id="GO:0016020">
    <property type="term" value="C:membrane"/>
    <property type="evidence" value="ECO:0007669"/>
    <property type="project" value="InterPro"/>
</dbReference>
<proteinExistence type="predicted"/>
<organism evidence="7 8">
    <name type="scientific">Magallana gigas</name>
    <name type="common">Pacific oyster</name>
    <name type="synonym">Crassostrea gigas</name>
    <dbReference type="NCBI Taxonomy" id="29159"/>
    <lineage>
        <taxon>Eukaryota</taxon>
        <taxon>Metazoa</taxon>
        <taxon>Spiralia</taxon>
        <taxon>Lophotrochozoa</taxon>
        <taxon>Mollusca</taxon>
        <taxon>Bivalvia</taxon>
        <taxon>Autobranchia</taxon>
        <taxon>Pteriomorphia</taxon>
        <taxon>Ostreida</taxon>
        <taxon>Ostreoidea</taxon>
        <taxon>Ostreidae</taxon>
        <taxon>Magallana</taxon>
    </lineage>
</organism>
<accession>A0A8W8JG70</accession>
<dbReference type="InterPro" id="IPR001190">
    <property type="entry name" value="SRCR"/>
</dbReference>
<feature type="disulfide bond" evidence="5">
    <location>
        <begin position="74"/>
        <end position="84"/>
    </location>
</feature>
<dbReference type="Gene3D" id="3.10.250.10">
    <property type="entry name" value="SRCR-like domain"/>
    <property type="match status" value="1"/>
</dbReference>
<evidence type="ECO:0000256" key="1">
    <source>
        <dbReference type="ARBA" id="ARBA00022729"/>
    </source>
</evidence>
<dbReference type="PRINTS" id="PR00258">
    <property type="entry name" value="SPERACTRCPTR"/>
</dbReference>
<evidence type="ECO:0000313" key="7">
    <source>
        <dbReference type="EnsemblMetazoa" id="G19098.1:cds"/>
    </source>
</evidence>
<keyword evidence="2" id="KW-0677">Repeat</keyword>
<dbReference type="SMART" id="SM00202">
    <property type="entry name" value="SR"/>
    <property type="match status" value="1"/>
</dbReference>
<keyword evidence="4" id="KW-0325">Glycoprotein</keyword>
<dbReference type="PANTHER" id="PTHR47653">
    <property type="entry name" value="PROTEIN BARK BEETLE"/>
    <property type="match status" value="1"/>
</dbReference>